<feature type="compositionally biased region" description="Basic residues" evidence="1">
    <location>
        <begin position="699"/>
        <end position="715"/>
    </location>
</feature>
<feature type="compositionally biased region" description="Low complexity" evidence="1">
    <location>
        <begin position="686"/>
        <end position="698"/>
    </location>
</feature>
<evidence type="ECO:0000313" key="3">
    <source>
        <dbReference type="Proteomes" id="UP001222325"/>
    </source>
</evidence>
<feature type="region of interest" description="Disordered" evidence="1">
    <location>
        <begin position="624"/>
        <end position="769"/>
    </location>
</feature>
<protein>
    <submittedName>
        <fullName evidence="2">Uncharacterized protein</fullName>
    </submittedName>
</protein>
<evidence type="ECO:0000313" key="2">
    <source>
        <dbReference type="EMBL" id="KAJ7076718.1"/>
    </source>
</evidence>
<keyword evidence="3" id="KW-1185">Reference proteome</keyword>
<sequence length="769" mass="82165">MALDASRCLHTPTALANASPPPPATPPTTCRRPCRASPALESSHVSPALARPRSLRRPRVWLPGPTLLSMGVRPLPTHPCAVNPLHFPETDTALVPLAHDEALAHTRLAVPRSAARRTPRRFHAPHARAIAPLSEIPAALLTPASRRCLVCYCPAPYAPADSKTACTLLAARVVHAPCPRVLPRRPSPYDHGPVLARITATPPRASRSDHPAPAPSQSRPSRRPRSPSRLSAPPAPQVPQRERKSCVARPPPGPDLRAFTLTPPVRSPSPPMRPFADTPHALPPEQRPVPLLKAPRCPIVPIDALCSSAPLALPGRSPLARPAAAVYRRAACPPFALSPTPPSPALTHVRALQHRDPLPRCSRSRLQASTRPVRPRAAPLALVLLGFASPVLAALSFRHAHGPVLLPLPTPAPEHVAVGATTPLHCDDSRLPPLGKRAPAHPDIRRCSPPPRCKAQLRGPGLIQAATAQTFGRGQTSSIASASTLPSDAALSRAARISQPSRPPSSLPRLLTLVAVCSTPVLHASSALGPRTPCLHRRGLLRPPLRPLGSASVPRVQTRPRIRGSKGSCGSGAATAAPTSADTAIDLCPASHPAPRRCDRPHVVAVAATSLYLTFAVFHERSDARRSQPCPRAAPTRSHSVGRSQAPVVPEPTRRSRPTLRCLRQVSALRSSPLTPNTHGSLHYDSTSARRPAPSAARFQRRPCRRNAVRSRRCLAAHTLPPPPAVKTPPPSERARRAPRLRQLPRIWQSRCVPPALTSSDARANPNRP</sequence>
<evidence type="ECO:0000256" key="1">
    <source>
        <dbReference type="SAM" id="MobiDB-lite"/>
    </source>
</evidence>
<dbReference type="AlphaFoldDB" id="A0AAD6TTD7"/>
<feature type="region of interest" description="Disordered" evidence="1">
    <location>
        <begin position="12"/>
        <end position="52"/>
    </location>
</feature>
<accession>A0AAD6TTD7</accession>
<feature type="compositionally biased region" description="Low complexity" evidence="1">
    <location>
        <begin position="565"/>
        <end position="575"/>
    </location>
</feature>
<feature type="compositionally biased region" description="Low complexity" evidence="1">
    <location>
        <begin position="27"/>
        <end position="38"/>
    </location>
</feature>
<feature type="compositionally biased region" description="Pro residues" evidence="1">
    <location>
        <begin position="720"/>
        <end position="732"/>
    </location>
</feature>
<feature type="region of interest" description="Disordered" evidence="1">
    <location>
        <begin position="546"/>
        <end position="575"/>
    </location>
</feature>
<reference evidence="2" key="1">
    <citation type="submission" date="2023-03" db="EMBL/GenBank/DDBJ databases">
        <title>Massive genome expansion in bonnet fungi (Mycena s.s.) driven by repeated elements and novel gene families across ecological guilds.</title>
        <authorList>
            <consortium name="Lawrence Berkeley National Laboratory"/>
            <person name="Harder C.B."/>
            <person name="Miyauchi S."/>
            <person name="Viragh M."/>
            <person name="Kuo A."/>
            <person name="Thoen E."/>
            <person name="Andreopoulos B."/>
            <person name="Lu D."/>
            <person name="Skrede I."/>
            <person name="Drula E."/>
            <person name="Henrissat B."/>
            <person name="Morin E."/>
            <person name="Kohler A."/>
            <person name="Barry K."/>
            <person name="LaButti K."/>
            <person name="Morin E."/>
            <person name="Salamov A."/>
            <person name="Lipzen A."/>
            <person name="Mereny Z."/>
            <person name="Hegedus B."/>
            <person name="Baldrian P."/>
            <person name="Stursova M."/>
            <person name="Weitz H."/>
            <person name="Taylor A."/>
            <person name="Grigoriev I.V."/>
            <person name="Nagy L.G."/>
            <person name="Martin F."/>
            <person name="Kauserud H."/>
        </authorList>
    </citation>
    <scope>NUCLEOTIDE SEQUENCE</scope>
    <source>
        <strain evidence="2">CBHHK173m</strain>
    </source>
</reference>
<dbReference type="Proteomes" id="UP001222325">
    <property type="component" value="Unassembled WGS sequence"/>
</dbReference>
<comment type="caution">
    <text evidence="2">The sequence shown here is derived from an EMBL/GenBank/DDBJ whole genome shotgun (WGS) entry which is preliminary data.</text>
</comment>
<dbReference type="EMBL" id="JARJCN010000078">
    <property type="protein sequence ID" value="KAJ7076718.1"/>
    <property type="molecule type" value="Genomic_DNA"/>
</dbReference>
<proteinExistence type="predicted"/>
<feature type="region of interest" description="Disordered" evidence="1">
    <location>
        <begin position="200"/>
        <end position="258"/>
    </location>
</feature>
<gene>
    <name evidence="2" type="ORF">B0H15DRAFT_1026412</name>
</gene>
<name>A0AAD6TTD7_9AGAR</name>
<feature type="compositionally biased region" description="Polar residues" evidence="1">
    <location>
        <begin position="668"/>
        <end position="680"/>
    </location>
</feature>
<organism evidence="2 3">
    <name type="scientific">Mycena belliarum</name>
    <dbReference type="NCBI Taxonomy" id="1033014"/>
    <lineage>
        <taxon>Eukaryota</taxon>
        <taxon>Fungi</taxon>
        <taxon>Dikarya</taxon>
        <taxon>Basidiomycota</taxon>
        <taxon>Agaricomycotina</taxon>
        <taxon>Agaricomycetes</taxon>
        <taxon>Agaricomycetidae</taxon>
        <taxon>Agaricales</taxon>
        <taxon>Marasmiineae</taxon>
        <taxon>Mycenaceae</taxon>
        <taxon>Mycena</taxon>
    </lineage>
</organism>